<evidence type="ECO:0000256" key="1">
    <source>
        <dbReference type="SAM" id="SignalP"/>
    </source>
</evidence>
<proteinExistence type="predicted"/>
<feature type="chain" id="PRO_5040121452" description="Neuropeptide-like 4" evidence="1">
    <location>
        <begin position="18"/>
        <end position="70"/>
    </location>
</feature>
<evidence type="ECO:0000313" key="3">
    <source>
        <dbReference type="Proteomes" id="UP001153709"/>
    </source>
</evidence>
<feature type="signal peptide" evidence="1">
    <location>
        <begin position="1"/>
        <end position="17"/>
    </location>
</feature>
<organism evidence="2 3">
    <name type="scientific">Diabrotica balteata</name>
    <name type="common">Banded cucumber beetle</name>
    <dbReference type="NCBI Taxonomy" id="107213"/>
    <lineage>
        <taxon>Eukaryota</taxon>
        <taxon>Metazoa</taxon>
        <taxon>Ecdysozoa</taxon>
        <taxon>Arthropoda</taxon>
        <taxon>Hexapoda</taxon>
        <taxon>Insecta</taxon>
        <taxon>Pterygota</taxon>
        <taxon>Neoptera</taxon>
        <taxon>Endopterygota</taxon>
        <taxon>Coleoptera</taxon>
        <taxon>Polyphaga</taxon>
        <taxon>Cucujiformia</taxon>
        <taxon>Chrysomeloidea</taxon>
        <taxon>Chrysomelidae</taxon>
        <taxon>Galerucinae</taxon>
        <taxon>Diabroticina</taxon>
        <taxon>Diabroticites</taxon>
        <taxon>Diabrotica</taxon>
    </lineage>
</organism>
<dbReference type="AlphaFoldDB" id="A0A9N9XF18"/>
<evidence type="ECO:0008006" key="4">
    <source>
        <dbReference type="Google" id="ProtNLM"/>
    </source>
</evidence>
<evidence type="ECO:0000313" key="2">
    <source>
        <dbReference type="EMBL" id="CAG9836780.1"/>
    </source>
</evidence>
<sequence>MFKIFAFLFAVLAVAFAAPKAEPVPQVLAAYSAPAVVSSYSYPYAAASYAAPVAYSGYGSLAYSAPLAYY</sequence>
<keyword evidence="1" id="KW-0732">Signal</keyword>
<gene>
    <name evidence="2" type="ORF">DIABBA_LOCUS9839</name>
</gene>
<accession>A0A9N9XF18</accession>
<dbReference type="Proteomes" id="UP001153709">
    <property type="component" value="Chromosome 6"/>
</dbReference>
<reference evidence="2" key="1">
    <citation type="submission" date="2022-01" db="EMBL/GenBank/DDBJ databases">
        <authorList>
            <person name="King R."/>
        </authorList>
    </citation>
    <scope>NUCLEOTIDE SEQUENCE</scope>
</reference>
<keyword evidence="3" id="KW-1185">Reference proteome</keyword>
<name>A0A9N9XF18_DIABA</name>
<dbReference type="EMBL" id="OU898281">
    <property type="protein sequence ID" value="CAG9836780.1"/>
    <property type="molecule type" value="Genomic_DNA"/>
</dbReference>
<protein>
    <recommendedName>
        <fullName evidence="4">Neuropeptide-like 4</fullName>
    </recommendedName>
</protein>